<protein>
    <submittedName>
        <fullName evidence="1">Uncharacterized protein</fullName>
    </submittedName>
</protein>
<dbReference type="EMBL" id="MJAT01000006">
    <property type="protein sequence ID" value="OEH86227.1"/>
    <property type="molecule type" value="Genomic_DNA"/>
</dbReference>
<dbReference type="AlphaFoldDB" id="A0A1E5L7U0"/>
<dbReference type="Proteomes" id="UP000095255">
    <property type="component" value="Unassembled WGS sequence"/>
</dbReference>
<organism evidence="1 2">
    <name type="scientific">Desulfuribacillus stibiiarsenatis</name>
    <dbReference type="NCBI Taxonomy" id="1390249"/>
    <lineage>
        <taxon>Bacteria</taxon>
        <taxon>Bacillati</taxon>
        <taxon>Bacillota</taxon>
        <taxon>Desulfuribacillia</taxon>
        <taxon>Desulfuribacillales</taxon>
        <taxon>Desulfuribacillaceae</taxon>
        <taxon>Desulfuribacillus</taxon>
    </lineage>
</organism>
<keyword evidence="2" id="KW-1185">Reference proteome</keyword>
<comment type="caution">
    <text evidence="1">The sequence shown here is derived from an EMBL/GenBank/DDBJ whole genome shotgun (WGS) entry which is preliminary data.</text>
</comment>
<proteinExistence type="predicted"/>
<dbReference type="RefSeq" id="WP_069701455.1">
    <property type="nucleotide sequence ID" value="NZ_MJAT01000006.1"/>
</dbReference>
<evidence type="ECO:0000313" key="1">
    <source>
        <dbReference type="EMBL" id="OEH86227.1"/>
    </source>
</evidence>
<gene>
    <name evidence="1" type="ORF">BHU72_11875</name>
</gene>
<name>A0A1E5L7U0_9FIRM</name>
<accession>A0A1E5L7U0</accession>
<sequence>MSPDQVIKRVAELGITISRRTLNNYEKWGLISPVTFRNSRKAIYPEIVVVEVAAAWLFLRRIPRPEIKYVALLRTLFYSPVNDIKDHLQNHPEHKALVLSDYFKFFKPNKKDLAKLASRIISDFTNNPIGFNIEKHLTDFHCKLVKDLDAYAELLDY</sequence>
<reference evidence="1 2" key="1">
    <citation type="submission" date="2016-09" db="EMBL/GenBank/DDBJ databases">
        <title>Desulfuribacillus arsenicus sp. nov., an obligately anaerobic, dissimilatory arsenic- and antimonate-reducing bacterium isolated from anoxic sediments.</title>
        <authorList>
            <person name="Abin C.A."/>
            <person name="Hollibaugh J.T."/>
        </authorList>
    </citation>
    <scope>NUCLEOTIDE SEQUENCE [LARGE SCALE GENOMIC DNA]</scope>
    <source>
        <strain evidence="1 2">MLFW-2</strain>
    </source>
</reference>
<dbReference type="STRING" id="1390249.BHU72_11875"/>
<dbReference type="OrthoDB" id="1655810at2"/>
<evidence type="ECO:0000313" key="2">
    <source>
        <dbReference type="Proteomes" id="UP000095255"/>
    </source>
</evidence>